<organism evidence="1 2">
    <name type="scientific">Dreissena polymorpha</name>
    <name type="common">Zebra mussel</name>
    <name type="synonym">Mytilus polymorpha</name>
    <dbReference type="NCBI Taxonomy" id="45954"/>
    <lineage>
        <taxon>Eukaryota</taxon>
        <taxon>Metazoa</taxon>
        <taxon>Spiralia</taxon>
        <taxon>Lophotrochozoa</taxon>
        <taxon>Mollusca</taxon>
        <taxon>Bivalvia</taxon>
        <taxon>Autobranchia</taxon>
        <taxon>Heteroconchia</taxon>
        <taxon>Euheterodonta</taxon>
        <taxon>Imparidentia</taxon>
        <taxon>Neoheterodontei</taxon>
        <taxon>Myida</taxon>
        <taxon>Dreissenoidea</taxon>
        <taxon>Dreissenidae</taxon>
        <taxon>Dreissena</taxon>
    </lineage>
</organism>
<evidence type="ECO:0000313" key="1">
    <source>
        <dbReference type="EMBL" id="KAH3791204.1"/>
    </source>
</evidence>
<gene>
    <name evidence="1" type="ORF">DPMN_144684</name>
</gene>
<dbReference type="AlphaFoldDB" id="A0A9D4F4K2"/>
<dbReference type="EMBL" id="JAIWYP010000007">
    <property type="protein sequence ID" value="KAH3791204.1"/>
    <property type="molecule type" value="Genomic_DNA"/>
</dbReference>
<comment type="caution">
    <text evidence="1">The sequence shown here is derived from an EMBL/GenBank/DDBJ whole genome shotgun (WGS) entry which is preliminary data.</text>
</comment>
<evidence type="ECO:0000313" key="2">
    <source>
        <dbReference type="Proteomes" id="UP000828390"/>
    </source>
</evidence>
<reference evidence="1" key="2">
    <citation type="submission" date="2020-11" db="EMBL/GenBank/DDBJ databases">
        <authorList>
            <person name="McCartney M.A."/>
            <person name="Auch B."/>
            <person name="Kono T."/>
            <person name="Mallez S."/>
            <person name="Becker A."/>
            <person name="Gohl D.M."/>
            <person name="Silverstein K.A.T."/>
            <person name="Koren S."/>
            <person name="Bechman K.B."/>
            <person name="Herman A."/>
            <person name="Abrahante J.E."/>
            <person name="Garbe J."/>
        </authorList>
    </citation>
    <scope>NUCLEOTIDE SEQUENCE</scope>
    <source>
        <strain evidence="1">Duluth1</strain>
        <tissue evidence="1">Whole animal</tissue>
    </source>
</reference>
<name>A0A9D4F4K2_DREPO</name>
<proteinExistence type="predicted"/>
<reference evidence="1" key="1">
    <citation type="journal article" date="2019" name="bioRxiv">
        <title>The Genome of the Zebra Mussel, Dreissena polymorpha: A Resource for Invasive Species Research.</title>
        <authorList>
            <person name="McCartney M.A."/>
            <person name="Auch B."/>
            <person name="Kono T."/>
            <person name="Mallez S."/>
            <person name="Zhang Y."/>
            <person name="Obille A."/>
            <person name="Becker A."/>
            <person name="Abrahante J.E."/>
            <person name="Garbe J."/>
            <person name="Badalamenti J.P."/>
            <person name="Herman A."/>
            <person name="Mangelson H."/>
            <person name="Liachko I."/>
            <person name="Sullivan S."/>
            <person name="Sone E.D."/>
            <person name="Koren S."/>
            <person name="Silverstein K.A.T."/>
            <person name="Beckman K.B."/>
            <person name="Gohl D.M."/>
        </authorList>
    </citation>
    <scope>NUCLEOTIDE SEQUENCE</scope>
    <source>
        <strain evidence="1">Duluth1</strain>
        <tissue evidence="1">Whole animal</tissue>
    </source>
</reference>
<protein>
    <submittedName>
        <fullName evidence="1">Uncharacterized protein</fullName>
    </submittedName>
</protein>
<dbReference type="Proteomes" id="UP000828390">
    <property type="component" value="Unassembled WGS sequence"/>
</dbReference>
<sequence length="92" mass="10926">MLRVFPCKSSPGKVVIRLNVYNNEMAERLLEYAFLPTYISCRPLRTQAAKVQSPRLREGRKRSDNWVDAPRFDSYDNDPWENRFRSLDMEVD</sequence>
<keyword evidence="2" id="KW-1185">Reference proteome</keyword>
<accession>A0A9D4F4K2</accession>